<reference evidence="1" key="1">
    <citation type="journal article" date="2019" name="PLoS Negl. Trop. Dis.">
        <title>Revisiting the worldwide diversity of Leptospira species in the environment.</title>
        <authorList>
            <person name="Vincent A.T."/>
            <person name="Schiettekatte O."/>
            <person name="Bourhy P."/>
            <person name="Veyrier F.J."/>
            <person name="Picardeau M."/>
        </authorList>
    </citation>
    <scope>NUCLEOTIDE SEQUENCE [LARGE SCALE GENOMIC DNA]</scope>
    <source>
        <strain evidence="1">201400974</strain>
    </source>
</reference>
<dbReference type="Proteomes" id="UP000298264">
    <property type="component" value="Unassembled WGS sequence"/>
</dbReference>
<dbReference type="EMBL" id="RQHV01000044">
    <property type="protein sequence ID" value="TGN10285.1"/>
    <property type="molecule type" value="Genomic_DNA"/>
</dbReference>
<protein>
    <recommendedName>
        <fullName evidence="3">Lipoprotein</fullName>
    </recommendedName>
</protein>
<dbReference type="RefSeq" id="WP_135764272.1">
    <property type="nucleotide sequence ID" value="NZ_RQHV01000044.1"/>
</dbReference>
<gene>
    <name evidence="1" type="ORF">EHS11_09995</name>
</gene>
<evidence type="ECO:0000313" key="1">
    <source>
        <dbReference type="EMBL" id="TGN10285.1"/>
    </source>
</evidence>
<evidence type="ECO:0000313" key="2">
    <source>
        <dbReference type="Proteomes" id="UP000298264"/>
    </source>
</evidence>
<proteinExistence type="predicted"/>
<organism evidence="1 2">
    <name type="scientific">Leptospira ilyithenensis</name>
    <dbReference type="NCBI Taxonomy" id="2484901"/>
    <lineage>
        <taxon>Bacteria</taxon>
        <taxon>Pseudomonadati</taxon>
        <taxon>Spirochaetota</taxon>
        <taxon>Spirochaetia</taxon>
        <taxon>Leptospirales</taxon>
        <taxon>Leptospiraceae</taxon>
        <taxon>Leptospira</taxon>
    </lineage>
</organism>
<comment type="caution">
    <text evidence="1">The sequence shown here is derived from an EMBL/GenBank/DDBJ whole genome shotgun (WGS) entry which is preliminary data.</text>
</comment>
<name>A0A4R9LNE2_9LEPT</name>
<evidence type="ECO:0008006" key="3">
    <source>
        <dbReference type="Google" id="ProtNLM"/>
    </source>
</evidence>
<dbReference type="PROSITE" id="PS51257">
    <property type="entry name" value="PROKAR_LIPOPROTEIN"/>
    <property type="match status" value="1"/>
</dbReference>
<sequence length="143" mass="16475">MHKIKNHCYSLIICFILFSCNSGKAPNKFKHCNSQGIIYEDFLHLHLEGLFDEICEQINIRKNTCDQEVSEMKIIKKIKHKCFGVQDGSLIPMSGSRLLLDPKEKISQSFENNLQGMCILQGYIDINLQEEVFPFVTAYCVQI</sequence>
<accession>A0A4R9LNE2</accession>
<dbReference type="AlphaFoldDB" id="A0A4R9LNE2"/>
<keyword evidence="2" id="KW-1185">Reference proteome</keyword>